<gene>
    <name evidence="2" type="ORF">SARC_16044</name>
</gene>
<dbReference type="GO" id="GO:0008720">
    <property type="term" value="F:D-lactate dehydrogenase (NAD+) activity"/>
    <property type="evidence" value="ECO:0007669"/>
    <property type="project" value="TreeGrafter"/>
</dbReference>
<evidence type="ECO:0000313" key="3">
    <source>
        <dbReference type="Proteomes" id="UP000054560"/>
    </source>
</evidence>
<dbReference type="InterPro" id="IPR006094">
    <property type="entry name" value="Oxid_FAD_bind_N"/>
</dbReference>
<feature type="non-terminal residue" evidence="2">
    <location>
        <position position="112"/>
    </location>
</feature>
<dbReference type="GeneID" id="25916548"/>
<keyword evidence="3" id="KW-1185">Reference proteome</keyword>
<dbReference type="STRING" id="667725.A0A0L0F402"/>
<name>A0A0L0F402_9EUKA</name>
<feature type="domain" description="FAD linked oxidase N-terminal" evidence="1">
    <location>
        <begin position="74"/>
        <end position="112"/>
    </location>
</feature>
<dbReference type="EMBL" id="KQ248848">
    <property type="protein sequence ID" value="KNC71417.1"/>
    <property type="molecule type" value="Genomic_DNA"/>
</dbReference>
<dbReference type="PANTHER" id="PTHR11748:SF111">
    <property type="entry name" value="D-LACTATE DEHYDROGENASE, MITOCHONDRIAL-RELATED"/>
    <property type="match status" value="1"/>
</dbReference>
<evidence type="ECO:0000259" key="1">
    <source>
        <dbReference type="Pfam" id="PF01565"/>
    </source>
</evidence>
<reference evidence="2 3" key="1">
    <citation type="submission" date="2011-02" db="EMBL/GenBank/DDBJ databases">
        <title>The Genome Sequence of Sphaeroforma arctica JP610.</title>
        <authorList>
            <consortium name="The Broad Institute Genome Sequencing Platform"/>
            <person name="Russ C."/>
            <person name="Cuomo C."/>
            <person name="Young S.K."/>
            <person name="Zeng Q."/>
            <person name="Gargeya S."/>
            <person name="Alvarado L."/>
            <person name="Berlin A."/>
            <person name="Chapman S.B."/>
            <person name="Chen Z."/>
            <person name="Freedman E."/>
            <person name="Gellesch M."/>
            <person name="Goldberg J."/>
            <person name="Griggs A."/>
            <person name="Gujja S."/>
            <person name="Heilman E."/>
            <person name="Heiman D."/>
            <person name="Howarth C."/>
            <person name="Mehta T."/>
            <person name="Neiman D."/>
            <person name="Pearson M."/>
            <person name="Roberts A."/>
            <person name="Saif S."/>
            <person name="Shea T."/>
            <person name="Shenoy N."/>
            <person name="Sisk P."/>
            <person name="Stolte C."/>
            <person name="Sykes S."/>
            <person name="White J."/>
            <person name="Yandava C."/>
            <person name="Burger G."/>
            <person name="Gray M.W."/>
            <person name="Holland P.W.H."/>
            <person name="King N."/>
            <person name="Lang F.B.F."/>
            <person name="Roger A.J."/>
            <person name="Ruiz-Trillo I."/>
            <person name="Haas B."/>
            <person name="Nusbaum C."/>
            <person name="Birren B."/>
        </authorList>
    </citation>
    <scope>NUCLEOTIDE SEQUENCE [LARGE SCALE GENOMIC DNA]</scope>
    <source>
        <strain evidence="2 3">JP610</strain>
    </source>
</reference>
<dbReference type="OrthoDB" id="5332616at2759"/>
<dbReference type="Proteomes" id="UP000054560">
    <property type="component" value="Unassembled WGS sequence"/>
</dbReference>
<dbReference type="SUPFAM" id="SSF56176">
    <property type="entry name" value="FAD-binding/transporter-associated domain-like"/>
    <property type="match status" value="1"/>
</dbReference>
<sequence>MSVYTVQDVYHTPEVTVAEESTIGLSDVDAHTIKPEYALFKTILETKIDKRRLITDEARVYAYGTDASFYRLNPQIVVLSKSEDEVSFVLREALKYNLPVTFRASGTSLSGQ</sequence>
<protein>
    <recommendedName>
        <fullName evidence="1">FAD linked oxidase N-terminal domain-containing protein</fullName>
    </recommendedName>
</protein>
<dbReference type="InterPro" id="IPR036318">
    <property type="entry name" value="FAD-bd_PCMH-like_sf"/>
</dbReference>
<dbReference type="GO" id="GO:0050660">
    <property type="term" value="F:flavin adenine dinucleotide binding"/>
    <property type="evidence" value="ECO:0007669"/>
    <property type="project" value="InterPro"/>
</dbReference>
<dbReference type="PANTHER" id="PTHR11748">
    <property type="entry name" value="D-LACTATE DEHYDROGENASE"/>
    <property type="match status" value="1"/>
</dbReference>
<accession>A0A0L0F402</accession>
<dbReference type="Pfam" id="PF01565">
    <property type="entry name" value="FAD_binding_4"/>
    <property type="match status" value="1"/>
</dbReference>
<proteinExistence type="predicted"/>
<dbReference type="GO" id="GO:0004458">
    <property type="term" value="F:D-lactate dehydrogenase (cytochrome) activity"/>
    <property type="evidence" value="ECO:0007669"/>
    <property type="project" value="TreeGrafter"/>
</dbReference>
<dbReference type="InterPro" id="IPR016167">
    <property type="entry name" value="FAD-bd_PCMH_sub1"/>
</dbReference>
<dbReference type="AlphaFoldDB" id="A0A0L0F402"/>
<evidence type="ECO:0000313" key="2">
    <source>
        <dbReference type="EMBL" id="KNC71417.1"/>
    </source>
</evidence>
<dbReference type="GO" id="GO:1903457">
    <property type="term" value="P:lactate catabolic process"/>
    <property type="evidence" value="ECO:0007669"/>
    <property type="project" value="TreeGrafter"/>
</dbReference>
<dbReference type="RefSeq" id="XP_014145319.1">
    <property type="nucleotide sequence ID" value="XM_014289844.1"/>
</dbReference>
<dbReference type="Gene3D" id="3.30.43.10">
    <property type="entry name" value="Uridine Diphospho-n-acetylenolpyruvylglucosamine Reductase, domain 2"/>
    <property type="match status" value="1"/>
</dbReference>
<organism evidence="2 3">
    <name type="scientific">Sphaeroforma arctica JP610</name>
    <dbReference type="NCBI Taxonomy" id="667725"/>
    <lineage>
        <taxon>Eukaryota</taxon>
        <taxon>Ichthyosporea</taxon>
        <taxon>Ichthyophonida</taxon>
        <taxon>Sphaeroforma</taxon>
    </lineage>
</organism>